<dbReference type="PANTHER" id="PTHR30189:SF1">
    <property type="entry name" value="LPS-ASSEMBLY PROTEIN LPTD"/>
    <property type="match status" value="1"/>
</dbReference>
<comment type="function">
    <text evidence="1">Together with LptE, is involved in the assembly of lipopolysaccharide (LPS) at the surface of the outer membrane.</text>
</comment>
<dbReference type="GO" id="GO:0015920">
    <property type="term" value="P:lipopolysaccharide transport"/>
    <property type="evidence" value="ECO:0007669"/>
    <property type="project" value="InterPro"/>
</dbReference>
<keyword evidence="1" id="KW-0998">Cell outer membrane</keyword>
<keyword evidence="5" id="KW-1185">Reference proteome</keyword>
<evidence type="ECO:0000259" key="3">
    <source>
        <dbReference type="Pfam" id="PF19838"/>
    </source>
</evidence>
<evidence type="ECO:0000259" key="2">
    <source>
        <dbReference type="Pfam" id="PF04453"/>
    </source>
</evidence>
<dbReference type="Pfam" id="PF19838">
    <property type="entry name" value="LptD_2"/>
    <property type="match status" value="1"/>
</dbReference>
<keyword evidence="1" id="KW-0732">Signal</keyword>
<keyword evidence="1" id="KW-0472">Membrane</keyword>
<protein>
    <recommendedName>
        <fullName evidence="1">LPS-assembly protein LptD</fullName>
    </recommendedName>
</protein>
<dbReference type="InterPro" id="IPR020889">
    <property type="entry name" value="LipoPS_assembly_LptD"/>
</dbReference>
<proteinExistence type="inferred from homology"/>
<comment type="subcellular location">
    <subcellularLocation>
        <location evidence="1">Cell outer membrane</location>
    </subcellularLocation>
</comment>
<dbReference type="OrthoDB" id="9760225at2"/>
<accession>A0A426VHS9</accession>
<dbReference type="InterPro" id="IPR050218">
    <property type="entry name" value="LptD"/>
</dbReference>
<evidence type="ECO:0000313" key="5">
    <source>
        <dbReference type="Proteomes" id="UP000269265"/>
    </source>
</evidence>
<feature type="chain" id="PRO_5019598596" description="LPS-assembly protein LptD" evidence="1">
    <location>
        <begin position="24"/>
        <end position="815"/>
    </location>
</feature>
<dbReference type="InterPro" id="IPR007543">
    <property type="entry name" value="LptD_C"/>
</dbReference>
<evidence type="ECO:0000256" key="1">
    <source>
        <dbReference type="HAMAP-Rule" id="MF_01411"/>
    </source>
</evidence>
<feature type="domain" description="LptD C-terminal" evidence="2">
    <location>
        <begin position="299"/>
        <end position="681"/>
    </location>
</feature>
<dbReference type="Proteomes" id="UP000269265">
    <property type="component" value="Unassembled WGS sequence"/>
</dbReference>
<dbReference type="GO" id="GO:0043165">
    <property type="term" value="P:Gram-negative-bacterium-type cell outer membrane assembly"/>
    <property type="evidence" value="ECO:0007669"/>
    <property type="project" value="UniProtKB-UniRule"/>
</dbReference>
<feature type="domain" description="LPS-assembly protein LptD central" evidence="3">
    <location>
        <begin position="201"/>
        <end position="278"/>
    </location>
</feature>
<dbReference type="Pfam" id="PF04453">
    <property type="entry name" value="LptD"/>
    <property type="match status" value="1"/>
</dbReference>
<organism evidence="4 5">
    <name type="scientific">Aquabacterium soli</name>
    <dbReference type="NCBI Taxonomy" id="2493092"/>
    <lineage>
        <taxon>Bacteria</taxon>
        <taxon>Pseudomonadati</taxon>
        <taxon>Pseudomonadota</taxon>
        <taxon>Betaproteobacteria</taxon>
        <taxon>Burkholderiales</taxon>
        <taxon>Aquabacterium</taxon>
    </lineage>
</organism>
<sequence precursor="true">MPSPTPVACAAALALWSPFFVGAVEADADAEAAPLRISSSLAAPVGGTDAKDLPIYFEADRLDGTPGLKTHASGNVRLKRGDLTMRADDITHTADSNVAEALGGVRISRRGDIFSGPALTLQLDTLEGEFTNPTYRFARTGAGGQAEKVEFLGNNKLRAIGATYSSCTPENTAEPSDLDWVLTTSDVYMDFETNEGRAKNAVIRFMGVPILAAPVLTFPLSDERKSGFLPPSFDIDNKSGFELSQPYYWNIAPNRDATITPTLSTRRGAGVEGEFRYLSDSDQGTIEVMALPNDQVAKRDRGMINAQHKGELVRAGSPSLTNYDWQWLRVSDDDYWKDFTRSRATLTPRLYGSHASIERQINTRAWGLGSSQTALYARVQSWQTLQDLDPAASPDSRIISPYRREPQIGLRSRSTSDAGLVWNFETEVNRFGNEDSTRVTGDRLHALGTISRPFGDAGWNFTPKLSLNAASYSLDRNDASIGTKRSQSRVIPTASLDGGVVYERPINWFGGSQIQTLEPRVQYVYTPYKRQSDIPQFDSAIRDFNQYSIFSENAFTGVDRVSDANQLSLGVTTRILDADTGGEIMRLGMVQKVQFDDQRITADDGPVNTQRWSDLLLLGSTSVVPHWYFDSTAQYSARDSRIERSLLGIRYNPSDFRTISANYRYTRDSSEQLDVGWQWPIAGRSPAAEAVASALAQAAGVKPTPGSSAGCGGTWYSVGRLNYSLRDKRLSDALVGLEYDGGCWIARVVAERTSIGKTEAATRLMFQLELVGLSRLGSSPLRALKDNIPGYRLLREDTGLLTAPPVPPSAYVNDD</sequence>
<evidence type="ECO:0000313" key="4">
    <source>
        <dbReference type="EMBL" id="RRS06452.1"/>
    </source>
</evidence>
<dbReference type="InterPro" id="IPR045659">
    <property type="entry name" value="LptD_2"/>
</dbReference>
<feature type="signal peptide" evidence="1">
    <location>
        <begin position="1"/>
        <end position="23"/>
    </location>
</feature>
<dbReference type="GO" id="GO:1990351">
    <property type="term" value="C:transporter complex"/>
    <property type="evidence" value="ECO:0007669"/>
    <property type="project" value="TreeGrafter"/>
</dbReference>
<dbReference type="HAMAP" id="MF_01411">
    <property type="entry name" value="LPS_assembly_LptD"/>
    <property type="match status" value="1"/>
</dbReference>
<dbReference type="GO" id="GO:0009279">
    <property type="term" value="C:cell outer membrane"/>
    <property type="evidence" value="ECO:0007669"/>
    <property type="project" value="UniProtKB-SubCell"/>
</dbReference>
<dbReference type="AlphaFoldDB" id="A0A426VHS9"/>
<name>A0A426VHS9_9BURK</name>
<comment type="subunit">
    <text evidence="1">Component of the lipopolysaccharide transport and assembly complex. Interacts with LptE and LptA.</text>
</comment>
<comment type="caution">
    <text evidence="1">Lacks conserved residue(s) required for the propagation of feature annotation.</text>
</comment>
<dbReference type="EMBL" id="RSED01000001">
    <property type="protein sequence ID" value="RRS06452.1"/>
    <property type="molecule type" value="Genomic_DNA"/>
</dbReference>
<reference evidence="4 5" key="1">
    <citation type="submission" date="2018-12" db="EMBL/GenBank/DDBJ databases">
        <title>The whole draft genome of Aquabacterium sp. SJQ9.</title>
        <authorList>
            <person name="Sun L."/>
            <person name="Gao X."/>
            <person name="Chen W."/>
            <person name="Huang K."/>
        </authorList>
    </citation>
    <scope>NUCLEOTIDE SEQUENCE [LARGE SCALE GENOMIC DNA]</scope>
    <source>
        <strain evidence="4 5">SJQ9</strain>
    </source>
</reference>
<comment type="similarity">
    <text evidence="1">Belongs to the LptD family.</text>
</comment>
<gene>
    <name evidence="1" type="primary">lptD</name>
    <name evidence="4" type="ORF">EIP75_01470</name>
</gene>
<comment type="caution">
    <text evidence="4">The sequence shown here is derived from an EMBL/GenBank/DDBJ whole genome shotgun (WGS) entry which is preliminary data.</text>
</comment>
<dbReference type="PANTHER" id="PTHR30189">
    <property type="entry name" value="LPS-ASSEMBLY PROTEIN"/>
    <property type="match status" value="1"/>
</dbReference>